<sequence length="316" mass="35800">MEIKDELLTEDYYRPNKDLLAAINTALFLKRPLLLSGEPGTGKTECANFIARQLQKSFSNNFKSDKALRFNTKSVSQSTDLFYSYDAVSHFGDKEGKPKENFISLNCLGVAILQTLPVNENWNSFQNYTSDVVNDDSGRGSVVLIDEIDKAPRDFPNDLLSELEKPPFKFTIKELNGLGFMQDDASPIVVVITSNSEKGLPDAFLRRCIFHHINFPSPEVLLEIVRTNLQLESPFFANAIDLFMHLRNMNNIGKAPATSELIDWICCLEKNELLDSNLKDWKNASPEFHNKIRNTLGIIAKNRADFEIMSKELGKR</sequence>
<dbReference type="EMBL" id="VATY01000001">
    <property type="protein sequence ID" value="TMM58025.1"/>
    <property type="molecule type" value="Genomic_DNA"/>
</dbReference>
<comment type="caution">
    <text evidence="2">The sequence shown here is derived from an EMBL/GenBank/DDBJ whole genome shotgun (WGS) entry which is preliminary data.</text>
</comment>
<dbReference type="InterPro" id="IPR003959">
    <property type="entry name" value="ATPase_AAA_core"/>
</dbReference>
<dbReference type="AlphaFoldDB" id="A0A5S3PSP0"/>
<dbReference type="GO" id="GO:0016887">
    <property type="term" value="F:ATP hydrolysis activity"/>
    <property type="evidence" value="ECO:0007669"/>
    <property type="project" value="InterPro"/>
</dbReference>
<dbReference type="RefSeq" id="WP_138655957.1">
    <property type="nucleotide sequence ID" value="NZ_VATY01000001.1"/>
</dbReference>
<organism evidence="2 3">
    <name type="scientific">Maribacter algarum</name>
    <name type="common">ex Zhang et al. 2020</name>
    <dbReference type="NCBI Taxonomy" id="2578118"/>
    <lineage>
        <taxon>Bacteria</taxon>
        <taxon>Pseudomonadati</taxon>
        <taxon>Bacteroidota</taxon>
        <taxon>Flavobacteriia</taxon>
        <taxon>Flavobacteriales</taxon>
        <taxon>Flavobacteriaceae</taxon>
        <taxon>Maribacter</taxon>
    </lineage>
</organism>
<feature type="domain" description="AAA+ ATPase" evidence="1">
    <location>
        <begin position="29"/>
        <end position="219"/>
    </location>
</feature>
<name>A0A5S3PSP0_9FLAO</name>
<dbReference type="SUPFAM" id="SSF52540">
    <property type="entry name" value="P-loop containing nucleoside triphosphate hydrolases"/>
    <property type="match status" value="1"/>
</dbReference>
<evidence type="ECO:0000313" key="2">
    <source>
        <dbReference type="EMBL" id="TMM58025.1"/>
    </source>
</evidence>
<evidence type="ECO:0000313" key="3">
    <source>
        <dbReference type="Proteomes" id="UP000310314"/>
    </source>
</evidence>
<gene>
    <name evidence="2" type="ORF">FEE95_00955</name>
</gene>
<dbReference type="Pfam" id="PF00004">
    <property type="entry name" value="AAA"/>
    <property type="match status" value="1"/>
</dbReference>
<dbReference type="GO" id="GO:0005524">
    <property type="term" value="F:ATP binding"/>
    <property type="evidence" value="ECO:0007669"/>
    <property type="project" value="InterPro"/>
</dbReference>
<proteinExistence type="predicted"/>
<dbReference type="Proteomes" id="UP000310314">
    <property type="component" value="Unassembled WGS sequence"/>
</dbReference>
<dbReference type="InterPro" id="IPR003593">
    <property type="entry name" value="AAA+_ATPase"/>
</dbReference>
<dbReference type="Gene3D" id="3.40.50.300">
    <property type="entry name" value="P-loop containing nucleotide triphosphate hydrolases"/>
    <property type="match status" value="1"/>
</dbReference>
<evidence type="ECO:0000259" key="1">
    <source>
        <dbReference type="SMART" id="SM00382"/>
    </source>
</evidence>
<dbReference type="CDD" id="cd00009">
    <property type="entry name" value="AAA"/>
    <property type="match status" value="1"/>
</dbReference>
<keyword evidence="3" id="KW-1185">Reference proteome</keyword>
<dbReference type="OrthoDB" id="9783370at2"/>
<protein>
    <submittedName>
        <fullName evidence="2">MoxR family ATPase</fullName>
    </submittedName>
</protein>
<dbReference type="InterPro" id="IPR027417">
    <property type="entry name" value="P-loop_NTPase"/>
</dbReference>
<dbReference type="SMART" id="SM00382">
    <property type="entry name" value="AAA"/>
    <property type="match status" value="1"/>
</dbReference>
<accession>A0A5S3PSP0</accession>
<reference evidence="2 3" key="1">
    <citation type="submission" date="2019-05" db="EMBL/GenBank/DDBJ databases">
        <authorList>
            <person name="Zhang J.-Y."/>
            <person name="Feg X."/>
            <person name="Du Z.-J."/>
        </authorList>
    </citation>
    <scope>NUCLEOTIDE SEQUENCE [LARGE SCALE GENOMIC DNA]</scope>
    <source>
        <strain evidence="2 3">RZ26</strain>
    </source>
</reference>